<evidence type="ECO:0000256" key="1">
    <source>
        <dbReference type="SAM" id="MobiDB-lite"/>
    </source>
</evidence>
<dbReference type="Proteomes" id="UP000183454">
    <property type="component" value="Unassembled WGS sequence"/>
</dbReference>
<evidence type="ECO:0000313" key="3">
    <source>
        <dbReference type="Proteomes" id="UP000183454"/>
    </source>
</evidence>
<accession>A0A1H2W9R6</accession>
<dbReference type="EMBL" id="FNNH01000027">
    <property type="protein sequence ID" value="SDW77340.1"/>
    <property type="molecule type" value="Genomic_DNA"/>
</dbReference>
<feature type="compositionally biased region" description="Polar residues" evidence="1">
    <location>
        <begin position="127"/>
        <end position="140"/>
    </location>
</feature>
<reference evidence="2 3" key="1">
    <citation type="submission" date="2016-10" db="EMBL/GenBank/DDBJ databases">
        <authorList>
            <person name="de Groot N.N."/>
        </authorList>
    </citation>
    <scope>NUCLEOTIDE SEQUENCE [LARGE SCALE GENOMIC DNA]</scope>
    <source>
        <strain evidence="2 3">Nm110</strain>
    </source>
</reference>
<gene>
    <name evidence="2" type="ORF">SAMN05421882_102731</name>
</gene>
<feature type="compositionally biased region" description="Polar residues" evidence="1">
    <location>
        <begin position="70"/>
        <end position="105"/>
    </location>
</feature>
<proteinExistence type="predicted"/>
<dbReference type="AlphaFoldDB" id="A0A1H2W9R6"/>
<feature type="compositionally biased region" description="Polar residues" evidence="1">
    <location>
        <begin position="1"/>
        <end position="18"/>
    </location>
</feature>
<name>A0A1H2W9R6_9PROT</name>
<feature type="region of interest" description="Disordered" evidence="1">
    <location>
        <begin position="1"/>
        <end position="26"/>
    </location>
</feature>
<organism evidence="2 3">
    <name type="scientific">Nitrosomonas communis</name>
    <dbReference type="NCBI Taxonomy" id="44574"/>
    <lineage>
        <taxon>Bacteria</taxon>
        <taxon>Pseudomonadati</taxon>
        <taxon>Pseudomonadota</taxon>
        <taxon>Betaproteobacteria</taxon>
        <taxon>Nitrosomonadales</taxon>
        <taxon>Nitrosomonadaceae</taxon>
        <taxon>Nitrosomonas</taxon>
    </lineage>
</organism>
<feature type="region of interest" description="Disordered" evidence="1">
    <location>
        <begin position="65"/>
        <end position="105"/>
    </location>
</feature>
<evidence type="ECO:0000313" key="2">
    <source>
        <dbReference type="EMBL" id="SDW77340.1"/>
    </source>
</evidence>
<feature type="compositionally biased region" description="Basic and acidic residues" evidence="1">
    <location>
        <begin position="151"/>
        <end position="182"/>
    </location>
</feature>
<protein>
    <submittedName>
        <fullName evidence="2">Uncharacterized protein</fullName>
    </submittedName>
</protein>
<dbReference type="RefSeq" id="WP_139297587.1">
    <property type="nucleotide sequence ID" value="NZ_FNNH01000027.1"/>
</dbReference>
<feature type="region of interest" description="Disordered" evidence="1">
    <location>
        <begin position="118"/>
        <end position="182"/>
    </location>
</feature>
<sequence length="261" mass="27972">MMSTSADNGTSGDNTTAISKDDDRHYYNGGVEVSKDDYYHYYNGYLQDSLKMIDTYSTVHNVHFYRSPTDVPTTGTLSTDTSAPTTDAPSADTGTPTTDAPNADTSATITDALSADTSAPITDAPSADTSAPITDVPRTNGSGGTGQSGKDQGDKDHDGKDRGGDKQKHIDARPGEPCHGEKGAENFVFHDIGRWTINNYNGQEGDMLDFTEYDLTREELAGHITNIKIEADTFIVNFGNDVSIMLVGQPPTWNNVITGEG</sequence>